<feature type="chain" id="PRO_5045605785" evidence="1">
    <location>
        <begin position="23"/>
        <end position="532"/>
    </location>
</feature>
<dbReference type="SUPFAM" id="SSF53850">
    <property type="entry name" value="Periplasmic binding protein-like II"/>
    <property type="match status" value="1"/>
</dbReference>
<keyword evidence="1" id="KW-0732">Signal</keyword>
<feature type="signal peptide" evidence="1">
    <location>
        <begin position="1"/>
        <end position="22"/>
    </location>
</feature>
<accession>A0ABT9FUB5</accession>
<dbReference type="PANTHER" id="PTHR43649:SF12">
    <property type="entry name" value="DIACETYLCHITOBIOSE BINDING PROTEIN DASA"/>
    <property type="match status" value="1"/>
</dbReference>
<dbReference type="EMBL" id="JAPCKK010000020">
    <property type="protein sequence ID" value="MDP4098328.1"/>
    <property type="molecule type" value="Genomic_DNA"/>
</dbReference>
<evidence type="ECO:0000313" key="3">
    <source>
        <dbReference type="Proteomes" id="UP001241848"/>
    </source>
</evidence>
<dbReference type="Gene3D" id="3.40.190.10">
    <property type="entry name" value="Periplasmic binding protein-like II"/>
    <property type="match status" value="2"/>
</dbReference>
<proteinExistence type="predicted"/>
<gene>
    <name evidence="2" type="ORF">OIN60_16350</name>
</gene>
<dbReference type="RefSeq" id="WP_305755953.1">
    <property type="nucleotide sequence ID" value="NZ_JAPCKK010000020.1"/>
</dbReference>
<dbReference type="Proteomes" id="UP001241848">
    <property type="component" value="Unassembled WGS sequence"/>
</dbReference>
<evidence type="ECO:0000313" key="2">
    <source>
        <dbReference type="EMBL" id="MDP4098328.1"/>
    </source>
</evidence>
<dbReference type="PANTHER" id="PTHR43649">
    <property type="entry name" value="ARABINOSE-BINDING PROTEIN-RELATED"/>
    <property type="match status" value="1"/>
</dbReference>
<name>A0ABT9FUB5_9BACL</name>
<reference evidence="2 3" key="1">
    <citation type="submission" date="2022-10" db="EMBL/GenBank/DDBJ databases">
        <title>Paenibacillus description and whole genome data of maize root bacterial community.</title>
        <authorList>
            <person name="Marton D."/>
            <person name="Farkas M."/>
            <person name="Cserhati M."/>
        </authorList>
    </citation>
    <scope>NUCLEOTIDE SEQUENCE [LARGE SCALE GENOMIC DNA]</scope>
    <source>
        <strain evidence="2 3">P96</strain>
    </source>
</reference>
<dbReference type="InterPro" id="IPR050490">
    <property type="entry name" value="Bact_solute-bd_prot1"/>
</dbReference>
<dbReference type="PROSITE" id="PS51257">
    <property type="entry name" value="PROKAR_LIPOPROTEIN"/>
    <property type="match status" value="1"/>
</dbReference>
<protein>
    <submittedName>
        <fullName evidence="2">ABC transporter substrate-binding protein</fullName>
    </submittedName>
</protein>
<organism evidence="2 3">
    <name type="scientific">Paenibacillus zeirhizosphaerae</name>
    <dbReference type="NCBI Taxonomy" id="2987519"/>
    <lineage>
        <taxon>Bacteria</taxon>
        <taxon>Bacillati</taxon>
        <taxon>Bacillota</taxon>
        <taxon>Bacilli</taxon>
        <taxon>Bacillales</taxon>
        <taxon>Paenibacillaceae</taxon>
        <taxon>Paenibacillus</taxon>
    </lineage>
</organism>
<comment type="caution">
    <text evidence="2">The sequence shown here is derived from an EMBL/GenBank/DDBJ whole genome shotgun (WGS) entry which is preliminary data.</text>
</comment>
<keyword evidence="3" id="KW-1185">Reference proteome</keyword>
<evidence type="ECO:0000256" key="1">
    <source>
        <dbReference type="SAM" id="SignalP"/>
    </source>
</evidence>
<sequence>MITLKQSLSLLLAAGLSVSLLAGCGSSDSGAAEGPSAKAEIVNKEGFPIVSEPLTLTMMGPDVGIQNWADMPVIHEMEELSGIHLEFMNAPKESFETKKNLVFVSGEYPDMFYAAGLTPAEELTYGSQGILIPLENLIDEYAPNFKKILDENPEIRKSITAPDGHIYSLPRIEFNQPWYKNPLWYNGDYLKALGVTKLPETTDELYEYLKRVKEEDPNGNGKQDEIPLTSVKLKDIRTWLLGAFGIYEEKIYVDDLDKVHYTPVEEGYKEYLTYLNRLWNEDLLDHDTFSQTAEQKKAKGKNGQLGLFSDWHAYFVLGGEPSSDDPMFSPVKSDMVDTPAIARNKGVTGGAFAITSTNPAPEASMRWVDYIYSYEGAVLFDKGPDGLLWKYTDKEARVKEWLPVPNGMEREDYRATITPNYGIPTPAMMTDDINKGLTTDFDKWVAQQSQEKLLDRGARIPFPVLFLTEEEQAEVTSLQSDLDTYVEQMEARFVTGQEPLANWDKYVETINKMGGGRLAEIYQTAYDRWKSS</sequence>